<sequence>MSRIIRGWRLDEYLGFEIAPAAAPYPSVKITAMPLDIFISHCFGKSNFAIIDGNNENADPEFRPLEIDNEWTAIPIKMNQVGDSSIVPYISAFTTSSLFTGKVNHVFRGRYISSDNTSTRKSVLRLMPAANSIYLDGPKRVILVLIEATSQSCPMNISVRGTNVPVFLNRANIREADFSDIWEDWFHNDNTEGMEHDCVMALNQITTTLCAENSSNVALSVIAELYSAMYLGLGVPTNDGDPSYNWQVPLHGGWSLFPNDHVAHGSRGMLDHWSCDPEYDVQARRRMVGYNFSALTTWHLPSTGYVLTENYNSVIGNAGQFRGWATEVPTSMTSNYTIPTIQSLNRVSTGIGLILTHEMGLTFKSAQGFGSFVHMLATASAAQASLIFSQTNLNLSMWSGFNTTRDDVYSTETQQIAISLATNDIGRYTSVQALVQSWQA</sequence>
<name>A0A2S2RAI9_9HEMI</name>
<gene>
    <name evidence="1" type="ORF">g.114342</name>
</gene>
<evidence type="ECO:0000313" key="1">
    <source>
        <dbReference type="EMBL" id="MBY87066.1"/>
    </source>
</evidence>
<proteinExistence type="predicted"/>
<organism evidence="1">
    <name type="scientific">Sipha flava</name>
    <name type="common">yellow sugarcane aphid</name>
    <dbReference type="NCBI Taxonomy" id="143950"/>
    <lineage>
        <taxon>Eukaryota</taxon>
        <taxon>Metazoa</taxon>
        <taxon>Ecdysozoa</taxon>
        <taxon>Arthropoda</taxon>
        <taxon>Hexapoda</taxon>
        <taxon>Insecta</taxon>
        <taxon>Pterygota</taxon>
        <taxon>Neoptera</taxon>
        <taxon>Paraneoptera</taxon>
        <taxon>Hemiptera</taxon>
        <taxon>Sternorrhyncha</taxon>
        <taxon>Aphidomorpha</taxon>
        <taxon>Aphidoidea</taxon>
        <taxon>Aphididae</taxon>
        <taxon>Sipha</taxon>
    </lineage>
</organism>
<protein>
    <submittedName>
        <fullName evidence="1">Uncharacterized protein</fullName>
    </submittedName>
</protein>
<dbReference type="EMBL" id="GGMS01017863">
    <property type="protein sequence ID" value="MBY87066.1"/>
    <property type="molecule type" value="Transcribed_RNA"/>
</dbReference>
<accession>A0A2S2RAI9</accession>
<dbReference type="AlphaFoldDB" id="A0A2S2RAI9"/>
<reference evidence="1" key="1">
    <citation type="submission" date="2018-04" db="EMBL/GenBank/DDBJ databases">
        <title>Transcriptome assembly of Sipha flava.</title>
        <authorList>
            <person name="Scully E.D."/>
            <person name="Geib S.M."/>
            <person name="Palmer N.A."/>
            <person name="Koch K."/>
            <person name="Bradshaw J."/>
            <person name="Heng-Moss T."/>
            <person name="Sarath G."/>
        </authorList>
    </citation>
    <scope>NUCLEOTIDE SEQUENCE</scope>
</reference>